<reference evidence="1" key="1">
    <citation type="journal article" date="2013" name="Environ. Microbiol.">
        <title>Microbiota from the distal guts of lean and obese adolescents exhibit partial functional redundancy besides clear differences in community structure.</title>
        <authorList>
            <person name="Ferrer M."/>
            <person name="Ruiz A."/>
            <person name="Lanza F."/>
            <person name="Haange S.B."/>
            <person name="Oberbach A."/>
            <person name="Till H."/>
            <person name="Bargiela R."/>
            <person name="Campoy C."/>
            <person name="Segura M.T."/>
            <person name="Richter M."/>
            <person name="von Bergen M."/>
            <person name="Seifert J."/>
            <person name="Suarez A."/>
        </authorList>
    </citation>
    <scope>NUCLEOTIDE SEQUENCE</scope>
</reference>
<sequence>MKKTVYFIVLTAIVHILSACSGSTVYDEYAHTPIAGWEKN</sequence>
<evidence type="ECO:0000313" key="1">
    <source>
        <dbReference type="EMBL" id="EKC62510.1"/>
    </source>
</evidence>
<dbReference type="AlphaFoldDB" id="K1T803"/>
<proteinExistence type="predicted"/>
<organism evidence="1">
    <name type="scientific">human gut metagenome</name>
    <dbReference type="NCBI Taxonomy" id="408170"/>
    <lineage>
        <taxon>unclassified sequences</taxon>
        <taxon>metagenomes</taxon>
        <taxon>organismal metagenomes</taxon>
    </lineage>
</organism>
<comment type="caution">
    <text evidence="1">The sequence shown here is derived from an EMBL/GenBank/DDBJ whole genome shotgun (WGS) entry which is preliminary data.</text>
</comment>
<name>K1T803_9ZZZZ</name>
<gene>
    <name evidence="1" type="ORF">OBE_07940</name>
</gene>
<feature type="non-terminal residue" evidence="1">
    <location>
        <position position="40"/>
    </location>
</feature>
<protein>
    <submittedName>
        <fullName evidence="1">Gliding motility protein</fullName>
    </submittedName>
</protein>
<accession>K1T803</accession>
<dbReference type="PROSITE" id="PS51257">
    <property type="entry name" value="PROKAR_LIPOPROTEIN"/>
    <property type="match status" value="1"/>
</dbReference>
<dbReference type="EMBL" id="AJWZ01005460">
    <property type="protein sequence ID" value="EKC62510.1"/>
    <property type="molecule type" value="Genomic_DNA"/>
</dbReference>